<dbReference type="SUPFAM" id="SSF50939">
    <property type="entry name" value="Sialidases"/>
    <property type="match status" value="1"/>
</dbReference>
<dbReference type="AlphaFoldDB" id="A0A1I6SDT1"/>
<organism evidence="3 4">
    <name type="scientific">Saccharopolyspora flava</name>
    <dbReference type="NCBI Taxonomy" id="95161"/>
    <lineage>
        <taxon>Bacteria</taxon>
        <taxon>Bacillati</taxon>
        <taxon>Actinomycetota</taxon>
        <taxon>Actinomycetes</taxon>
        <taxon>Pseudonocardiales</taxon>
        <taxon>Pseudonocardiaceae</taxon>
        <taxon>Saccharopolyspora</taxon>
    </lineage>
</organism>
<feature type="compositionally biased region" description="Basic and acidic residues" evidence="1">
    <location>
        <begin position="9"/>
        <end position="20"/>
    </location>
</feature>
<dbReference type="InterPro" id="IPR036278">
    <property type="entry name" value="Sialidase_sf"/>
</dbReference>
<evidence type="ECO:0000259" key="2">
    <source>
        <dbReference type="Pfam" id="PF13088"/>
    </source>
</evidence>
<evidence type="ECO:0000313" key="4">
    <source>
        <dbReference type="Proteomes" id="UP000198852"/>
    </source>
</evidence>
<sequence length="386" mass="41910">MTDMITDGVLREVAPHRSETHLSSGTAQSHAANLMPLPSGELACAWFAGTQEGLSDINIWFARLDAEGRWSRPVQVSADAERSEQNPVLFPTPDGELWLLYTAQHSGNQDTAEVRLITSTDEGRTWSAPRTLVPASDTGGVFVRQPVVVLDDGRWLLPVFHCVKPETGRWRGDDDTSAVLVSDDRGATWSHHEVPGSTGCVHMNVVPLAEGGLLALFRRRQADAIHASRSADGITWSEPEPTELPNNNSSIQVTVLRDGTLALAYNHSSAADATERRASLYDEIDGDSLAEPAAVQEQPPGTAFWGAPRAPLTVALSADGGRSWPVRRDVEVGDGYCLTNNSRDGLNRELSYPSITQTADGDVHVAFTHFRRAIKHVRVTAEWIGG</sequence>
<dbReference type="PANTHER" id="PTHR43752">
    <property type="entry name" value="BNR/ASP-BOX REPEAT FAMILY PROTEIN"/>
    <property type="match status" value="1"/>
</dbReference>
<dbReference type="InterPro" id="IPR011040">
    <property type="entry name" value="Sialidase"/>
</dbReference>
<reference evidence="4" key="1">
    <citation type="submission" date="2016-10" db="EMBL/GenBank/DDBJ databases">
        <authorList>
            <person name="Varghese N."/>
            <person name="Submissions S."/>
        </authorList>
    </citation>
    <scope>NUCLEOTIDE SEQUENCE [LARGE SCALE GENOMIC DNA]</scope>
    <source>
        <strain evidence="4">DSM 44771</strain>
    </source>
</reference>
<gene>
    <name evidence="3" type="ORF">SAMN05660874_03130</name>
</gene>
<dbReference type="Pfam" id="PF13088">
    <property type="entry name" value="BNR_2"/>
    <property type="match status" value="1"/>
</dbReference>
<protein>
    <submittedName>
        <fullName evidence="3">Predicted neuraminidase (Sialidase)</fullName>
    </submittedName>
</protein>
<dbReference type="CDD" id="cd15482">
    <property type="entry name" value="Sialidase_non-viral"/>
    <property type="match status" value="1"/>
</dbReference>
<dbReference type="Proteomes" id="UP000198852">
    <property type="component" value="Unassembled WGS sequence"/>
</dbReference>
<dbReference type="STRING" id="95161.SAMN05660874_03130"/>
<evidence type="ECO:0000313" key="3">
    <source>
        <dbReference type="EMBL" id="SFS75063.1"/>
    </source>
</evidence>
<dbReference type="Gene3D" id="2.120.10.10">
    <property type="match status" value="1"/>
</dbReference>
<dbReference type="PANTHER" id="PTHR43752:SF2">
    <property type="entry name" value="BNR_ASP-BOX REPEAT FAMILY PROTEIN"/>
    <property type="match status" value="1"/>
</dbReference>
<feature type="domain" description="Sialidase" evidence="2">
    <location>
        <begin position="40"/>
        <end position="365"/>
    </location>
</feature>
<evidence type="ECO:0000256" key="1">
    <source>
        <dbReference type="SAM" id="MobiDB-lite"/>
    </source>
</evidence>
<dbReference type="EMBL" id="FOZX01000004">
    <property type="protein sequence ID" value="SFS75063.1"/>
    <property type="molecule type" value="Genomic_DNA"/>
</dbReference>
<accession>A0A1I6SDT1</accession>
<proteinExistence type="predicted"/>
<name>A0A1I6SDT1_9PSEU</name>
<keyword evidence="4" id="KW-1185">Reference proteome</keyword>
<feature type="region of interest" description="Disordered" evidence="1">
    <location>
        <begin position="1"/>
        <end position="27"/>
    </location>
</feature>